<feature type="compositionally biased region" description="Basic and acidic residues" evidence="1">
    <location>
        <begin position="139"/>
        <end position="148"/>
    </location>
</feature>
<reference evidence="3" key="1">
    <citation type="journal article" date="2020" name="Phytopathology">
        <title>Genome Sequence Resources of Colletotrichum truncatum, C. plurivorum, C. musicola, and C. sojae: Four Species Pathogenic to Soybean (Glycine max).</title>
        <authorList>
            <person name="Rogerio F."/>
            <person name="Boufleur T.R."/>
            <person name="Ciampi-Guillardi M."/>
            <person name="Sukno S.A."/>
            <person name="Thon M.R."/>
            <person name="Massola Junior N.S."/>
            <person name="Baroncelli R."/>
        </authorList>
    </citation>
    <scope>NUCLEOTIDE SEQUENCE</scope>
    <source>
        <strain evidence="3">LFN0074</strain>
    </source>
</reference>
<name>A0A8H6NU73_9PEZI</name>
<comment type="caution">
    <text evidence="3">The sequence shown here is derived from an EMBL/GenBank/DDBJ whole genome shotgun (WGS) entry which is preliminary data.</text>
</comment>
<sequence length="283" mass="30614">MNCRPRNSMGRSTAQKEQRCDLSSTFLGYSGCVPVSASASLSSESASVSAKMNGYDLALVLVLMVVVSLLSLMGRPWPGLVAYNMGFPFWKSFVRRPGVGIGLRWRGSREEGDGVEGRSGWQLDLAIALMLGARRAELSARGREDRGGEGGGDDEGEEGEDEHGANPGGSSNTIGSTQHHGLQRCVGRCRRSTAQHSAAKHGIITTGPKRSDEDQHRKPGSHLRYMGITPAGLIHGHNASSMARHWRGDEDKDEDEDEDEGNGVPCREMVGRKGCMVRYGMTR</sequence>
<organism evidence="3 4">
    <name type="scientific">Colletotrichum musicola</name>
    <dbReference type="NCBI Taxonomy" id="2175873"/>
    <lineage>
        <taxon>Eukaryota</taxon>
        <taxon>Fungi</taxon>
        <taxon>Dikarya</taxon>
        <taxon>Ascomycota</taxon>
        <taxon>Pezizomycotina</taxon>
        <taxon>Sordariomycetes</taxon>
        <taxon>Hypocreomycetidae</taxon>
        <taxon>Glomerellales</taxon>
        <taxon>Glomerellaceae</taxon>
        <taxon>Colletotrichum</taxon>
        <taxon>Colletotrichum orchidearum species complex</taxon>
    </lineage>
</organism>
<evidence type="ECO:0000256" key="2">
    <source>
        <dbReference type="SAM" id="Phobius"/>
    </source>
</evidence>
<protein>
    <submittedName>
        <fullName evidence="3">Uncharacterized protein</fullName>
    </submittedName>
</protein>
<feature type="region of interest" description="Disordered" evidence="1">
    <location>
        <begin position="139"/>
        <end position="221"/>
    </location>
</feature>
<feature type="compositionally biased region" description="Acidic residues" evidence="1">
    <location>
        <begin position="151"/>
        <end position="161"/>
    </location>
</feature>
<dbReference type="AlphaFoldDB" id="A0A8H6NU73"/>
<dbReference type="EMBL" id="WIGM01000066">
    <property type="protein sequence ID" value="KAF6842568.1"/>
    <property type="molecule type" value="Genomic_DNA"/>
</dbReference>
<evidence type="ECO:0000313" key="3">
    <source>
        <dbReference type="EMBL" id="KAF6842568.1"/>
    </source>
</evidence>
<keyword evidence="4" id="KW-1185">Reference proteome</keyword>
<keyword evidence="2" id="KW-0472">Membrane</keyword>
<keyword evidence="2" id="KW-1133">Transmembrane helix</keyword>
<proteinExistence type="predicted"/>
<feature type="transmembrane region" description="Helical" evidence="2">
    <location>
        <begin position="57"/>
        <end position="77"/>
    </location>
</feature>
<feature type="region of interest" description="Disordered" evidence="1">
    <location>
        <begin position="242"/>
        <end position="265"/>
    </location>
</feature>
<dbReference type="Proteomes" id="UP000639643">
    <property type="component" value="Unassembled WGS sequence"/>
</dbReference>
<feature type="compositionally biased region" description="Acidic residues" evidence="1">
    <location>
        <begin position="251"/>
        <end position="261"/>
    </location>
</feature>
<evidence type="ECO:0000313" key="4">
    <source>
        <dbReference type="Proteomes" id="UP000639643"/>
    </source>
</evidence>
<keyword evidence="2" id="KW-0812">Transmembrane</keyword>
<evidence type="ECO:0000256" key="1">
    <source>
        <dbReference type="SAM" id="MobiDB-lite"/>
    </source>
</evidence>
<accession>A0A8H6NU73</accession>
<feature type="compositionally biased region" description="Polar residues" evidence="1">
    <location>
        <begin position="168"/>
        <end position="180"/>
    </location>
</feature>
<gene>
    <name evidence="3" type="ORF">CMUS01_02947</name>
</gene>